<keyword evidence="2" id="KW-1185">Reference proteome</keyword>
<gene>
    <name evidence="1" type="ORF">Vadar_015602</name>
</gene>
<dbReference type="EMBL" id="CM037152">
    <property type="protein sequence ID" value="KAH7834402.1"/>
    <property type="molecule type" value="Genomic_DNA"/>
</dbReference>
<dbReference type="Proteomes" id="UP000828048">
    <property type="component" value="Chromosome 2"/>
</dbReference>
<evidence type="ECO:0000313" key="2">
    <source>
        <dbReference type="Proteomes" id="UP000828048"/>
    </source>
</evidence>
<name>A0ACB7X0Y4_9ERIC</name>
<protein>
    <submittedName>
        <fullName evidence="1">Uncharacterized protein</fullName>
    </submittedName>
</protein>
<sequence>MVKSMISNSSLPDSLWGEALKTAIYILNRVPSKAIAKTPYELWTEKKSSLRHFHVWGCPTEARPYRPNERKLDSRTVSCYFVGYSERSRGFKFYCPSTNTIIETDNAKFIEDVESSGSAQTRNFLFEEEQVEIPMIPIETIEVVTPVLVQDADANHHIDHALPPTNTEEPQQTQVEVPLRRSNRERRSTIPNDYMVYLQEHEFDIGLEDDLISFNQAKQSVNSLKWMNAILDELKSMSDNDVWDLVELPKSIKSVGCKWIFKTKQDSKGNFERYKARLVAKGFTQKEGIDYKETFSSVSSKDSLRLWHF</sequence>
<evidence type="ECO:0000313" key="1">
    <source>
        <dbReference type="EMBL" id="KAH7834402.1"/>
    </source>
</evidence>
<reference evidence="1 2" key="1">
    <citation type="journal article" date="2021" name="Hortic Res">
        <title>High-quality reference genome and annotation aids understanding of berry development for evergreen blueberry (Vaccinium darrowii).</title>
        <authorList>
            <person name="Yu J."/>
            <person name="Hulse-Kemp A.M."/>
            <person name="Babiker E."/>
            <person name="Staton M."/>
        </authorList>
    </citation>
    <scope>NUCLEOTIDE SEQUENCE [LARGE SCALE GENOMIC DNA]</scope>
    <source>
        <strain evidence="2">cv. NJ 8807/NJ 8810</strain>
        <tissue evidence="1">Young leaf</tissue>
    </source>
</reference>
<proteinExistence type="predicted"/>
<organism evidence="1 2">
    <name type="scientific">Vaccinium darrowii</name>
    <dbReference type="NCBI Taxonomy" id="229202"/>
    <lineage>
        <taxon>Eukaryota</taxon>
        <taxon>Viridiplantae</taxon>
        <taxon>Streptophyta</taxon>
        <taxon>Embryophyta</taxon>
        <taxon>Tracheophyta</taxon>
        <taxon>Spermatophyta</taxon>
        <taxon>Magnoliopsida</taxon>
        <taxon>eudicotyledons</taxon>
        <taxon>Gunneridae</taxon>
        <taxon>Pentapetalae</taxon>
        <taxon>asterids</taxon>
        <taxon>Ericales</taxon>
        <taxon>Ericaceae</taxon>
        <taxon>Vaccinioideae</taxon>
        <taxon>Vaccinieae</taxon>
        <taxon>Vaccinium</taxon>
    </lineage>
</organism>
<comment type="caution">
    <text evidence="1">The sequence shown here is derived from an EMBL/GenBank/DDBJ whole genome shotgun (WGS) entry which is preliminary data.</text>
</comment>
<accession>A0ACB7X0Y4</accession>